<name>A0A0B6ZCS2_9EUPU</name>
<reference evidence="2" key="1">
    <citation type="submission" date="2014-12" db="EMBL/GenBank/DDBJ databases">
        <title>Insight into the proteome of Arion vulgaris.</title>
        <authorList>
            <person name="Aradska J."/>
            <person name="Bulat T."/>
            <person name="Smidak R."/>
            <person name="Sarate P."/>
            <person name="Gangsoo J."/>
            <person name="Sialana F."/>
            <person name="Bilban M."/>
            <person name="Lubec G."/>
        </authorList>
    </citation>
    <scope>NUCLEOTIDE SEQUENCE</scope>
    <source>
        <tissue evidence="2">Skin</tissue>
    </source>
</reference>
<evidence type="ECO:0000256" key="1">
    <source>
        <dbReference type="SAM" id="MobiDB-lite"/>
    </source>
</evidence>
<dbReference type="AlphaFoldDB" id="A0A0B6ZCS2"/>
<organism evidence="2">
    <name type="scientific">Arion vulgaris</name>
    <dbReference type="NCBI Taxonomy" id="1028688"/>
    <lineage>
        <taxon>Eukaryota</taxon>
        <taxon>Metazoa</taxon>
        <taxon>Spiralia</taxon>
        <taxon>Lophotrochozoa</taxon>
        <taxon>Mollusca</taxon>
        <taxon>Gastropoda</taxon>
        <taxon>Heterobranchia</taxon>
        <taxon>Euthyneura</taxon>
        <taxon>Panpulmonata</taxon>
        <taxon>Eupulmonata</taxon>
        <taxon>Stylommatophora</taxon>
        <taxon>Helicina</taxon>
        <taxon>Arionoidea</taxon>
        <taxon>Arionidae</taxon>
        <taxon>Arion</taxon>
    </lineage>
</organism>
<accession>A0A0B6ZCS2</accession>
<protein>
    <submittedName>
        <fullName evidence="2">Uncharacterized protein</fullName>
    </submittedName>
</protein>
<evidence type="ECO:0000313" key="2">
    <source>
        <dbReference type="EMBL" id="CEK66252.1"/>
    </source>
</evidence>
<feature type="region of interest" description="Disordered" evidence="1">
    <location>
        <begin position="1"/>
        <end position="33"/>
    </location>
</feature>
<proteinExistence type="predicted"/>
<feature type="compositionally biased region" description="Polar residues" evidence="1">
    <location>
        <begin position="20"/>
        <end position="31"/>
    </location>
</feature>
<gene>
    <name evidence="2" type="primary">ORF57889</name>
</gene>
<sequence length="64" mass="7273">SMHTDGSRGSLIKHTPHSPPQASSSTRTTDNPKLLKSVHRFNIYCSIFNQQEVTKRLKNIPNNR</sequence>
<feature type="non-terminal residue" evidence="2">
    <location>
        <position position="1"/>
    </location>
</feature>
<dbReference type="EMBL" id="HACG01019387">
    <property type="protein sequence ID" value="CEK66252.1"/>
    <property type="molecule type" value="Transcribed_RNA"/>
</dbReference>